<accession>A0ABV5FT50</accession>
<keyword evidence="2" id="KW-1185">Reference proteome</keyword>
<evidence type="ECO:0000313" key="2">
    <source>
        <dbReference type="Proteomes" id="UP001589575"/>
    </source>
</evidence>
<dbReference type="Proteomes" id="UP001589575">
    <property type="component" value="Unassembled WGS sequence"/>
</dbReference>
<evidence type="ECO:0000313" key="1">
    <source>
        <dbReference type="EMBL" id="MFB9069846.1"/>
    </source>
</evidence>
<dbReference type="EMBL" id="JBHMFI010000001">
    <property type="protein sequence ID" value="MFB9069846.1"/>
    <property type="molecule type" value="Genomic_DNA"/>
</dbReference>
<reference evidence="1 2" key="1">
    <citation type="submission" date="2024-09" db="EMBL/GenBank/DDBJ databases">
        <authorList>
            <person name="Sun Q."/>
            <person name="Mori K."/>
        </authorList>
    </citation>
    <scope>NUCLEOTIDE SEQUENCE [LARGE SCALE GENOMIC DNA]</scope>
    <source>
        <strain evidence="1 2">CCM 7609</strain>
    </source>
</reference>
<comment type="caution">
    <text evidence="1">The sequence shown here is derived from an EMBL/GenBank/DDBJ whole genome shotgun (WGS) entry which is preliminary data.</text>
</comment>
<sequence>MAQLVPALGHAQEPFRGGCDHLLQATGQHVTAESHLVGVLPGAADEPEQPLRLFEIRHLAGGAPGDLGQHAGLPDRLPVQ</sequence>
<gene>
    <name evidence="1" type="ORF">ACFFX0_00975</name>
</gene>
<protein>
    <submittedName>
        <fullName evidence="1">Uncharacterized protein</fullName>
    </submittedName>
</protein>
<proteinExistence type="predicted"/>
<name>A0ABV5FT50_9MICC</name>
<organism evidence="1 2">
    <name type="scientific">Citricoccus parietis</name>
    <dbReference type="NCBI Taxonomy" id="592307"/>
    <lineage>
        <taxon>Bacteria</taxon>
        <taxon>Bacillati</taxon>
        <taxon>Actinomycetota</taxon>
        <taxon>Actinomycetes</taxon>
        <taxon>Micrococcales</taxon>
        <taxon>Micrococcaceae</taxon>
        <taxon>Citricoccus</taxon>
    </lineage>
</organism>